<evidence type="ECO:0000313" key="2">
    <source>
        <dbReference type="EMBL" id="SNT23137.1"/>
    </source>
</evidence>
<feature type="transmembrane region" description="Helical" evidence="1">
    <location>
        <begin position="44"/>
        <end position="62"/>
    </location>
</feature>
<protein>
    <submittedName>
        <fullName evidence="2">Uncharacterized protein</fullName>
    </submittedName>
</protein>
<keyword evidence="1" id="KW-0472">Membrane</keyword>
<reference evidence="3" key="1">
    <citation type="submission" date="2017-06" db="EMBL/GenBank/DDBJ databases">
        <authorList>
            <person name="Varghese N."/>
            <person name="Submissions S."/>
        </authorList>
    </citation>
    <scope>NUCLEOTIDE SEQUENCE [LARGE SCALE GENOMIC DNA]</scope>
    <source>
        <strain evidence="3">DSM 22348</strain>
    </source>
</reference>
<proteinExistence type="predicted"/>
<dbReference type="Proteomes" id="UP000198407">
    <property type="component" value="Unassembled WGS sequence"/>
</dbReference>
<dbReference type="InterPro" id="IPR057700">
    <property type="entry name" value="DUF7940"/>
</dbReference>
<dbReference type="STRING" id="1215104.GCA_000730585_01683"/>
<evidence type="ECO:0000313" key="3">
    <source>
        <dbReference type="Proteomes" id="UP000198407"/>
    </source>
</evidence>
<keyword evidence="3" id="KW-1185">Reference proteome</keyword>
<dbReference type="RefSeq" id="WP_042127353.1">
    <property type="nucleotide sequence ID" value="NZ_FZOL01000030.1"/>
</dbReference>
<organism evidence="2 3">
    <name type="scientific">Pseudomonas japonica</name>
    <dbReference type="NCBI Taxonomy" id="256466"/>
    <lineage>
        <taxon>Bacteria</taxon>
        <taxon>Pseudomonadati</taxon>
        <taxon>Pseudomonadota</taxon>
        <taxon>Gammaproteobacteria</taxon>
        <taxon>Pseudomonadales</taxon>
        <taxon>Pseudomonadaceae</taxon>
        <taxon>Pseudomonas</taxon>
    </lineage>
</organism>
<keyword evidence="1" id="KW-0812">Transmembrane</keyword>
<dbReference type="OrthoDB" id="6905582at2"/>
<keyword evidence="1" id="KW-1133">Transmembrane helix</keyword>
<accession>A0A239KXQ0</accession>
<dbReference type="AlphaFoldDB" id="A0A239KXQ0"/>
<sequence>MELIANWRRCYRLYSIQLGLLIALFGFLQINVLPMWEAQLSDRAYAVLNSALALLLFLARLVKQGPDQDVPS</sequence>
<name>A0A239KXQ0_9PSED</name>
<feature type="transmembrane region" description="Helical" evidence="1">
    <location>
        <begin position="12"/>
        <end position="32"/>
    </location>
</feature>
<dbReference type="EMBL" id="FZOL01000030">
    <property type="protein sequence ID" value="SNT23137.1"/>
    <property type="molecule type" value="Genomic_DNA"/>
</dbReference>
<gene>
    <name evidence="2" type="ORF">SAMN05444352_13031</name>
</gene>
<dbReference type="Pfam" id="PF25612">
    <property type="entry name" value="DUF7940"/>
    <property type="match status" value="1"/>
</dbReference>
<evidence type="ECO:0000256" key="1">
    <source>
        <dbReference type="SAM" id="Phobius"/>
    </source>
</evidence>